<dbReference type="Proteomes" id="UP001491310">
    <property type="component" value="Unassembled WGS sequence"/>
</dbReference>
<name>A0ABR2YMQ9_9CHLO</name>
<evidence type="ECO:0000313" key="2">
    <source>
        <dbReference type="EMBL" id="KAK9907726.1"/>
    </source>
</evidence>
<proteinExistence type="predicted"/>
<reference evidence="2 3" key="1">
    <citation type="journal article" date="2024" name="Nat. Commun.">
        <title>Phylogenomics reveals the evolutionary origins of lichenization in chlorophyte algae.</title>
        <authorList>
            <person name="Puginier C."/>
            <person name="Libourel C."/>
            <person name="Otte J."/>
            <person name="Skaloud P."/>
            <person name="Haon M."/>
            <person name="Grisel S."/>
            <person name="Petersen M."/>
            <person name="Berrin J.G."/>
            <person name="Delaux P.M."/>
            <person name="Dal Grande F."/>
            <person name="Keller J."/>
        </authorList>
    </citation>
    <scope>NUCLEOTIDE SEQUENCE [LARGE SCALE GENOMIC DNA]</scope>
    <source>
        <strain evidence="2 3">SAG 216-7</strain>
    </source>
</reference>
<evidence type="ECO:0000256" key="1">
    <source>
        <dbReference type="SAM" id="MobiDB-lite"/>
    </source>
</evidence>
<gene>
    <name evidence="2" type="ORF">WJX75_008811</name>
</gene>
<evidence type="ECO:0000313" key="3">
    <source>
        <dbReference type="Proteomes" id="UP001491310"/>
    </source>
</evidence>
<organism evidence="2 3">
    <name type="scientific">Coccomyxa subellipsoidea</name>
    <dbReference type="NCBI Taxonomy" id="248742"/>
    <lineage>
        <taxon>Eukaryota</taxon>
        <taxon>Viridiplantae</taxon>
        <taxon>Chlorophyta</taxon>
        <taxon>core chlorophytes</taxon>
        <taxon>Trebouxiophyceae</taxon>
        <taxon>Trebouxiophyceae incertae sedis</taxon>
        <taxon>Coccomyxaceae</taxon>
        <taxon>Coccomyxa</taxon>
    </lineage>
</organism>
<keyword evidence="3" id="KW-1185">Reference proteome</keyword>
<comment type="caution">
    <text evidence="2">The sequence shown here is derived from an EMBL/GenBank/DDBJ whole genome shotgun (WGS) entry which is preliminary data.</text>
</comment>
<accession>A0ABR2YMQ9</accession>
<feature type="region of interest" description="Disordered" evidence="1">
    <location>
        <begin position="23"/>
        <end position="72"/>
    </location>
</feature>
<protein>
    <submittedName>
        <fullName evidence="2">Uncharacterized protein</fullName>
    </submittedName>
</protein>
<dbReference type="EMBL" id="JALJOT010000009">
    <property type="protein sequence ID" value="KAK9907726.1"/>
    <property type="molecule type" value="Genomic_DNA"/>
</dbReference>
<sequence>MGVAIERGHTTLAKGLLSHALRTNEPPPEIVTSPSLAVKESRSLQDATPAPIARKQQKRDDQQRNSAPDVPSNVDCMVEIRQILAQRESSRCLTFGCSPPLGKLKLLLQQEKRANGAKVLRGCRLRTSPWIQYPQNHIADFQRGAALNGAAVARLVLLRSVYGPVSARV</sequence>